<dbReference type="AlphaFoldDB" id="A0A1U9KDA1"/>
<feature type="chain" id="PRO_5013024745" evidence="1">
    <location>
        <begin position="22"/>
        <end position="167"/>
    </location>
</feature>
<protein>
    <submittedName>
        <fullName evidence="2">Uncharacterized protein</fullName>
    </submittedName>
</protein>
<sequence length="167" mass="18003">MRWLCVLAGALAMSVAVAAHAEDYGQQVKKAKFLTIKDARPVAISSAESLRSVGNLEFRDGKYIDDCNHPVTPRSITLDVGKALPDVRAVFLEDSACYGAGGSSLTLLDGNDRVIWQDNAAGVAVLATVHDKVRDLAFGETGSAFAVWQWNDSGHVYELLENVELPN</sequence>
<accession>A0A1U9KDA1</accession>
<gene>
    <name evidence="2" type="ORF">A0U92_01905</name>
</gene>
<feature type="signal peptide" evidence="1">
    <location>
        <begin position="1"/>
        <end position="21"/>
    </location>
</feature>
<evidence type="ECO:0000313" key="3">
    <source>
        <dbReference type="Proteomes" id="UP000188937"/>
    </source>
</evidence>
<evidence type="ECO:0000313" key="2">
    <source>
        <dbReference type="EMBL" id="AQS83728.1"/>
    </source>
</evidence>
<dbReference type="Proteomes" id="UP000188937">
    <property type="component" value="Chromosome"/>
</dbReference>
<proteinExistence type="predicted"/>
<dbReference type="KEGG" id="aace:A0U92_01905"/>
<name>A0A1U9KDA1_ACEAC</name>
<dbReference type="OrthoDB" id="7220357at2"/>
<dbReference type="EMBL" id="CP014692">
    <property type="protein sequence ID" value="AQS83728.1"/>
    <property type="molecule type" value="Genomic_DNA"/>
</dbReference>
<evidence type="ECO:0000256" key="1">
    <source>
        <dbReference type="SAM" id="SignalP"/>
    </source>
</evidence>
<reference evidence="2 3" key="1">
    <citation type="submission" date="2016-03" db="EMBL/GenBank/DDBJ databases">
        <title>Acetic acid bacteria sequencing.</title>
        <authorList>
            <person name="Brandt J."/>
            <person name="Jakob F."/>
            <person name="Vogel R.F."/>
        </authorList>
    </citation>
    <scope>NUCLEOTIDE SEQUENCE [LARGE SCALE GENOMIC DNA]</scope>
    <source>
        <strain evidence="2 3">TMW2.1153</strain>
    </source>
</reference>
<keyword evidence="3" id="KW-1185">Reference proteome</keyword>
<organism evidence="2 3">
    <name type="scientific">Acetobacter aceti</name>
    <dbReference type="NCBI Taxonomy" id="435"/>
    <lineage>
        <taxon>Bacteria</taxon>
        <taxon>Pseudomonadati</taxon>
        <taxon>Pseudomonadota</taxon>
        <taxon>Alphaproteobacteria</taxon>
        <taxon>Acetobacterales</taxon>
        <taxon>Acetobacteraceae</taxon>
        <taxon>Acetobacter</taxon>
        <taxon>Acetobacter subgen. Acetobacter</taxon>
    </lineage>
</organism>
<keyword evidence="1" id="KW-0732">Signal</keyword>